<dbReference type="EMBL" id="MSTR01000001">
    <property type="protein sequence ID" value="ONN44653.1"/>
    <property type="molecule type" value="Genomic_DNA"/>
</dbReference>
<evidence type="ECO:0000313" key="2">
    <source>
        <dbReference type="EMBL" id="NMP57029.1"/>
    </source>
</evidence>
<reference evidence="2 5" key="2">
    <citation type="submission" date="2020-04" db="EMBL/GenBank/DDBJ databases">
        <authorList>
            <person name="Abaymova A."/>
            <person name="Teymurazov M."/>
            <person name="Tazyna O."/>
            <person name="Chatushin Y."/>
            <person name="Svetoch E."/>
            <person name="Pereligyn V."/>
            <person name="Pohylenko V."/>
            <person name="Platonov M."/>
            <person name="Kartsev N."/>
            <person name="Skryabin Y."/>
            <person name="Sizova A."/>
            <person name="Solomentsev V."/>
            <person name="Kislichkina A."/>
            <person name="Bogun A."/>
        </authorList>
    </citation>
    <scope>NUCLEOTIDE SEQUENCE [LARGE SCALE GENOMIC DNA]</scope>
    <source>
        <strain evidence="2">SCPM-O-B-8398</strain>
        <strain evidence="5">SCPM-O-B-8398 (E28)</strain>
    </source>
</reference>
<dbReference type="SUPFAM" id="SSF160527">
    <property type="entry name" value="V-type ATPase subunit E-like"/>
    <property type="match status" value="1"/>
</dbReference>
<sequence length="194" mass="22782">MNAIDNIIRQMNETAEAERAAFEKAEREKIDQQFKIERARLEADDEKQKSKELEEIEKSYRQLRNRQQVEVRQATLNEKQEFLHRLFAEARQELESWPAADQLSLMFNMVQNLSLSGEVTLLAGEKSAAILTNEVVTKWNQQLPFTLHLSDRRIAKEAGFLIDDQGVQYNFVYSDLVQEVQEQMRFEIAKQLFE</sequence>
<protein>
    <submittedName>
        <fullName evidence="3">ATPase V</fullName>
    </submittedName>
</protein>
<dbReference type="OrthoDB" id="2166166at2"/>
<dbReference type="Gene3D" id="3.30.2320.30">
    <property type="entry name" value="ATP synthase, E subunit, C-terminal"/>
    <property type="match status" value="1"/>
</dbReference>
<evidence type="ECO:0000313" key="4">
    <source>
        <dbReference type="Proteomes" id="UP000189299"/>
    </source>
</evidence>
<dbReference type="RefSeq" id="WP_062804878.1">
    <property type="nucleotide sequence ID" value="NZ_CABMMO010000001.1"/>
</dbReference>
<dbReference type="EMBL" id="JABCAG010000001">
    <property type="protein sequence ID" value="NMP57029.1"/>
    <property type="molecule type" value="Genomic_DNA"/>
</dbReference>
<name>A0A1V2UMF9_ENTMU</name>
<gene>
    <name evidence="3" type="ORF">BTN92_00530</name>
    <name evidence="2" type="ORF">HI921_00900</name>
</gene>
<evidence type="ECO:0000313" key="3">
    <source>
        <dbReference type="EMBL" id="ONN44653.1"/>
    </source>
</evidence>
<organism evidence="3 4">
    <name type="scientific">Enterococcus mundtii</name>
    <dbReference type="NCBI Taxonomy" id="53346"/>
    <lineage>
        <taxon>Bacteria</taxon>
        <taxon>Bacillati</taxon>
        <taxon>Bacillota</taxon>
        <taxon>Bacilli</taxon>
        <taxon>Lactobacillales</taxon>
        <taxon>Enterococcaceae</taxon>
        <taxon>Enterococcus</taxon>
    </lineage>
</organism>
<proteinExistence type="predicted"/>
<dbReference type="Proteomes" id="UP000557857">
    <property type="component" value="Unassembled WGS sequence"/>
</dbReference>
<evidence type="ECO:0000313" key="5">
    <source>
        <dbReference type="Proteomes" id="UP000557857"/>
    </source>
</evidence>
<dbReference type="AlphaFoldDB" id="A0A1V2UMF9"/>
<comment type="caution">
    <text evidence="3">The sequence shown here is derived from an EMBL/GenBank/DDBJ whole genome shotgun (WGS) entry which is preliminary data.</text>
</comment>
<reference evidence="3 4" key="1">
    <citation type="submission" date="2016-12" db="EMBL/GenBank/DDBJ databases">
        <authorList>
            <person name="Song W.-J."/>
            <person name="Kurnit D.M."/>
        </authorList>
    </citation>
    <scope>NUCLEOTIDE SEQUENCE [LARGE SCALE GENOMIC DNA]</scope>
    <source>
        <strain evidence="3 4">CGB1038-1_S1</strain>
    </source>
</reference>
<dbReference type="STRING" id="53346.A5802_001749"/>
<evidence type="ECO:0000256" key="1">
    <source>
        <dbReference type="SAM" id="Coils"/>
    </source>
</evidence>
<dbReference type="Proteomes" id="UP000189299">
    <property type="component" value="Unassembled WGS sequence"/>
</dbReference>
<keyword evidence="1" id="KW-0175">Coiled coil</keyword>
<feature type="coiled-coil region" evidence="1">
    <location>
        <begin position="8"/>
        <end position="73"/>
    </location>
</feature>
<dbReference type="InterPro" id="IPR038495">
    <property type="entry name" value="ATPase_E_C"/>
</dbReference>
<accession>A0A1V2UMF9</accession>